<sequence>MATASSLGTLGLIRRMSTARFREKCLLNASHAVDPAPPPPPPTPRRNCISPPPPGLCSLSWGFGREKQRRSPVSGPRREA</sequence>
<proteinExistence type="predicted"/>
<protein>
    <submittedName>
        <fullName evidence="2">Uncharacterized protein</fullName>
    </submittedName>
</protein>
<name>A0A8R7Q961_TRIUA</name>
<feature type="region of interest" description="Disordered" evidence="1">
    <location>
        <begin position="30"/>
        <end position="80"/>
    </location>
</feature>
<dbReference type="Gramene" id="TuG1812G0400003917.01.T01">
    <property type="protein sequence ID" value="TuG1812G0400003917.01.T01.cds413973"/>
    <property type="gene ID" value="TuG1812G0400003917.01"/>
</dbReference>
<evidence type="ECO:0000313" key="2">
    <source>
        <dbReference type="EnsemblPlants" id="TuG1812G0400003917.01.T01.cds413973"/>
    </source>
</evidence>
<feature type="compositionally biased region" description="Pro residues" evidence="1">
    <location>
        <begin position="35"/>
        <end position="55"/>
    </location>
</feature>
<organism evidence="2 3">
    <name type="scientific">Triticum urartu</name>
    <name type="common">Red wild einkorn</name>
    <name type="synonym">Crithodium urartu</name>
    <dbReference type="NCBI Taxonomy" id="4572"/>
    <lineage>
        <taxon>Eukaryota</taxon>
        <taxon>Viridiplantae</taxon>
        <taxon>Streptophyta</taxon>
        <taxon>Embryophyta</taxon>
        <taxon>Tracheophyta</taxon>
        <taxon>Spermatophyta</taxon>
        <taxon>Magnoliopsida</taxon>
        <taxon>Liliopsida</taxon>
        <taxon>Poales</taxon>
        <taxon>Poaceae</taxon>
        <taxon>BOP clade</taxon>
        <taxon>Pooideae</taxon>
        <taxon>Triticodae</taxon>
        <taxon>Triticeae</taxon>
        <taxon>Triticinae</taxon>
        <taxon>Triticum</taxon>
    </lineage>
</organism>
<reference evidence="3" key="1">
    <citation type="journal article" date="2013" name="Nature">
        <title>Draft genome of the wheat A-genome progenitor Triticum urartu.</title>
        <authorList>
            <person name="Ling H.Q."/>
            <person name="Zhao S."/>
            <person name="Liu D."/>
            <person name="Wang J."/>
            <person name="Sun H."/>
            <person name="Zhang C."/>
            <person name="Fan H."/>
            <person name="Li D."/>
            <person name="Dong L."/>
            <person name="Tao Y."/>
            <person name="Gao C."/>
            <person name="Wu H."/>
            <person name="Li Y."/>
            <person name="Cui Y."/>
            <person name="Guo X."/>
            <person name="Zheng S."/>
            <person name="Wang B."/>
            <person name="Yu K."/>
            <person name="Liang Q."/>
            <person name="Yang W."/>
            <person name="Lou X."/>
            <person name="Chen J."/>
            <person name="Feng M."/>
            <person name="Jian J."/>
            <person name="Zhang X."/>
            <person name="Luo G."/>
            <person name="Jiang Y."/>
            <person name="Liu J."/>
            <person name="Wang Z."/>
            <person name="Sha Y."/>
            <person name="Zhang B."/>
            <person name="Wu H."/>
            <person name="Tang D."/>
            <person name="Shen Q."/>
            <person name="Xue P."/>
            <person name="Zou S."/>
            <person name="Wang X."/>
            <person name="Liu X."/>
            <person name="Wang F."/>
            <person name="Yang Y."/>
            <person name="An X."/>
            <person name="Dong Z."/>
            <person name="Zhang K."/>
            <person name="Zhang X."/>
            <person name="Luo M.C."/>
            <person name="Dvorak J."/>
            <person name="Tong Y."/>
            <person name="Wang J."/>
            <person name="Yang H."/>
            <person name="Li Z."/>
            <person name="Wang D."/>
            <person name="Zhang A."/>
            <person name="Wang J."/>
        </authorList>
    </citation>
    <scope>NUCLEOTIDE SEQUENCE</scope>
    <source>
        <strain evidence="3">cv. G1812</strain>
    </source>
</reference>
<dbReference type="Proteomes" id="UP000015106">
    <property type="component" value="Chromosome 4"/>
</dbReference>
<evidence type="ECO:0000313" key="3">
    <source>
        <dbReference type="Proteomes" id="UP000015106"/>
    </source>
</evidence>
<dbReference type="EnsemblPlants" id="TuG1812G0400003917.01.T01">
    <property type="protein sequence ID" value="TuG1812G0400003917.01.T01.cds413973"/>
    <property type="gene ID" value="TuG1812G0400003917.01"/>
</dbReference>
<reference evidence="2" key="3">
    <citation type="submission" date="2022-06" db="UniProtKB">
        <authorList>
            <consortium name="EnsemblPlants"/>
        </authorList>
    </citation>
    <scope>IDENTIFICATION</scope>
</reference>
<evidence type="ECO:0000256" key="1">
    <source>
        <dbReference type="SAM" id="MobiDB-lite"/>
    </source>
</evidence>
<dbReference type="AlphaFoldDB" id="A0A8R7Q961"/>
<keyword evidence="3" id="KW-1185">Reference proteome</keyword>
<reference evidence="2" key="2">
    <citation type="submission" date="2018-03" db="EMBL/GenBank/DDBJ databases">
        <title>The Triticum urartu genome reveals the dynamic nature of wheat genome evolution.</title>
        <authorList>
            <person name="Ling H."/>
            <person name="Ma B."/>
            <person name="Shi X."/>
            <person name="Liu H."/>
            <person name="Dong L."/>
            <person name="Sun H."/>
            <person name="Cao Y."/>
            <person name="Gao Q."/>
            <person name="Zheng S."/>
            <person name="Li Y."/>
            <person name="Yu Y."/>
            <person name="Du H."/>
            <person name="Qi M."/>
            <person name="Li Y."/>
            <person name="Yu H."/>
            <person name="Cui Y."/>
            <person name="Wang N."/>
            <person name="Chen C."/>
            <person name="Wu H."/>
            <person name="Zhao Y."/>
            <person name="Zhang J."/>
            <person name="Li Y."/>
            <person name="Zhou W."/>
            <person name="Zhang B."/>
            <person name="Hu W."/>
            <person name="Eijk M."/>
            <person name="Tang J."/>
            <person name="Witsenboer H."/>
            <person name="Zhao S."/>
            <person name="Li Z."/>
            <person name="Zhang A."/>
            <person name="Wang D."/>
            <person name="Liang C."/>
        </authorList>
    </citation>
    <scope>NUCLEOTIDE SEQUENCE [LARGE SCALE GENOMIC DNA]</scope>
    <source>
        <strain evidence="2">cv. G1812</strain>
    </source>
</reference>
<accession>A0A8R7Q961</accession>